<dbReference type="RefSeq" id="WP_198746343.1">
    <property type="nucleotide sequence ID" value="NZ_JAEHTE010000001.1"/>
</dbReference>
<gene>
    <name evidence="1" type="ORF">JEU22_02320</name>
</gene>
<dbReference type="EMBL" id="JAEHTE010000001">
    <property type="protein sequence ID" value="MBI6882735.1"/>
    <property type="molecule type" value="Genomic_DNA"/>
</dbReference>
<dbReference type="Proteomes" id="UP000637061">
    <property type="component" value="Unassembled WGS sequence"/>
</dbReference>
<comment type="caution">
    <text evidence="1">The sequence shown here is derived from an EMBL/GenBank/DDBJ whole genome shotgun (WGS) entry which is preliminary data.</text>
</comment>
<organism evidence="1 2">
    <name type="scientific">Pseudomonas putida</name>
    <name type="common">Arthrobacter siderocapsulatus</name>
    <dbReference type="NCBI Taxonomy" id="303"/>
    <lineage>
        <taxon>Bacteria</taxon>
        <taxon>Pseudomonadati</taxon>
        <taxon>Pseudomonadota</taxon>
        <taxon>Gammaproteobacteria</taxon>
        <taxon>Pseudomonadales</taxon>
        <taxon>Pseudomonadaceae</taxon>
        <taxon>Pseudomonas</taxon>
    </lineage>
</organism>
<name>A0A8I1EAA4_PSEPU</name>
<proteinExistence type="predicted"/>
<sequence>MSSHLNQKGSEAAMDLEVEGNFDIKAWSELQRQEYPDMRLFFRFEDISDFLVNDGGLAAWILSGKGKLSEIPEQYRTPRLMHVACRGDESAFLLVTPDRVPNYRQVALDSVSIYPDNMVHVDKNYVDEQFVIDASLANVQVLGSIKTEIFRSLVTEHAESAICSASLPHAAGFAYMCGVDSLKDKYIAEAIKVNFTDYTLLRYLKKNDLLVGMLRDGFWPASSCFRSPSFQAAIVPPANPLEALERLEAVDTGYKILHRSWLKAQPQNEVVEALHCSQKGLDVLFEIYSERELQLHAKSYRGIAGRLISNDLGV</sequence>
<accession>A0A8I1EAA4</accession>
<dbReference type="AlphaFoldDB" id="A0A8I1EAA4"/>
<reference evidence="1" key="1">
    <citation type="submission" date="2020-12" db="EMBL/GenBank/DDBJ databases">
        <title>Enhanced detection system for hospital associated transmission using whole genome sequencing surveillance.</title>
        <authorList>
            <person name="Harrison L.H."/>
            <person name="Van Tyne D."/>
            <person name="Marsh J.W."/>
            <person name="Griffith M.P."/>
            <person name="Snyder D.J."/>
            <person name="Cooper V.S."/>
            <person name="Mustapha M."/>
        </authorList>
    </citation>
    <scope>NUCLEOTIDE SEQUENCE</scope>
    <source>
        <strain evidence="1">PSB00042</strain>
    </source>
</reference>
<evidence type="ECO:0000313" key="1">
    <source>
        <dbReference type="EMBL" id="MBI6882735.1"/>
    </source>
</evidence>
<protein>
    <submittedName>
        <fullName evidence="1">Uncharacterized protein</fullName>
    </submittedName>
</protein>
<evidence type="ECO:0000313" key="2">
    <source>
        <dbReference type="Proteomes" id="UP000637061"/>
    </source>
</evidence>